<organism evidence="13 14">
    <name type="scientific">Cryobacterium psychrotolerans</name>
    <dbReference type="NCBI Taxonomy" id="386301"/>
    <lineage>
        <taxon>Bacteria</taxon>
        <taxon>Bacillati</taxon>
        <taxon>Actinomycetota</taxon>
        <taxon>Actinomycetes</taxon>
        <taxon>Micrococcales</taxon>
        <taxon>Microbacteriaceae</taxon>
        <taxon>Cryobacterium</taxon>
    </lineage>
</organism>
<dbReference type="SUPFAM" id="SSF55103">
    <property type="entry name" value="FAD-linked oxidases, C-terminal domain"/>
    <property type="match status" value="1"/>
</dbReference>
<evidence type="ECO:0000256" key="8">
    <source>
        <dbReference type="ARBA" id="ARBA00023004"/>
    </source>
</evidence>
<evidence type="ECO:0000259" key="12">
    <source>
        <dbReference type="PROSITE" id="PS51387"/>
    </source>
</evidence>
<keyword evidence="8" id="KW-0408">Iron</keyword>
<dbReference type="SUPFAM" id="SSF56176">
    <property type="entry name" value="FAD-binding/transporter-associated domain-like"/>
    <property type="match status" value="1"/>
</dbReference>
<evidence type="ECO:0000313" key="14">
    <source>
        <dbReference type="Proteomes" id="UP000198701"/>
    </source>
</evidence>
<evidence type="ECO:0000313" key="13">
    <source>
        <dbReference type="EMBL" id="SDJ85113.1"/>
    </source>
</evidence>
<dbReference type="GO" id="GO:1903457">
    <property type="term" value="P:lactate catabolic process"/>
    <property type="evidence" value="ECO:0007669"/>
    <property type="project" value="TreeGrafter"/>
</dbReference>
<comment type="similarity">
    <text evidence="2">Belongs to the FAD-binding oxidoreductase/transferase type 4 family.</text>
</comment>
<dbReference type="PROSITE" id="PS51379">
    <property type="entry name" value="4FE4S_FER_2"/>
    <property type="match status" value="1"/>
</dbReference>
<dbReference type="Pfam" id="PF02913">
    <property type="entry name" value="FAD-oxidase_C"/>
    <property type="match status" value="1"/>
</dbReference>
<dbReference type="Pfam" id="PF02754">
    <property type="entry name" value="CCG"/>
    <property type="match status" value="2"/>
</dbReference>
<evidence type="ECO:0000256" key="3">
    <source>
        <dbReference type="ARBA" id="ARBA00022630"/>
    </source>
</evidence>
<dbReference type="InterPro" id="IPR006094">
    <property type="entry name" value="Oxid_FAD_bind_N"/>
</dbReference>
<dbReference type="Gene3D" id="3.30.465.10">
    <property type="match status" value="1"/>
</dbReference>
<dbReference type="PANTHER" id="PTHR11748">
    <property type="entry name" value="D-LACTATE DEHYDROGENASE"/>
    <property type="match status" value="1"/>
</dbReference>
<gene>
    <name evidence="13" type="ORF">SAMN05216282_10174</name>
</gene>
<dbReference type="GO" id="GO:0051536">
    <property type="term" value="F:iron-sulfur cluster binding"/>
    <property type="evidence" value="ECO:0007669"/>
    <property type="project" value="UniProtKB-KW"/>
</dbReference>
<keyword evidence="9" id="KW-0411">Iron-sulfur</keyword>
<dbReference type="PANTHER" id="PTHR11748:SF111">
    <property type="entry name" value="D-LACTATE DEHYDROGENASE, MITOCHONDRIAL-RELATED"/>
    <property type="match status" value="1"/>
</dbReference>
<reference evidence="13 14" key="1">
    <citation type="submission" date="2016-10" db="EMBL/GenBank/DDBJ databases">
        <authorList>
            <person name="de Groot N.N."/>
        </authorList>
    </citation>
    <scope>NUCLEOTIDE SEQUENCE [LARGE SCALE GENOMIC DNA]</scope>
    <source>
        <strain evidence="13 14">CGMCC 1.5382</strain>
    </source>
</reference>
<dbReference type="Gene3D" id="3.30.43.10">
    <property type="entry name" value="Uridine Diphospho-n-acetylenolpyruvylglucosamine Reductase, domain 2"/>
    <property type="match status" value="1"/>
</dbReference>
<comment type="cofactor">
    <cofactor evidence="1">
        <name>FAD</name>
        <dbReference type="ChEBI" id="CHEBI:57692"/>
    </cofactor>
</comment>
<dbReference type="InterPro" id="IPR017900">
    <property type="entry name" value="4Fe4S_Fe_S_CS"/>
</dbReference>
<dbReference type="InterPro" id="IPR036318">
    <property type="entry name" value="FAD-bd_PCMH-like_sf"/>
</dbReference>
<evidence type="ECO:0000256" key="5">
    <source>
        <dbReference type="ARBA" id="ARBA00022827"/>
    </source>
</evidence>
<feature type="domain" description="4Fe-4S ferredoxin-type" evidence="11">
    <location>
        <begin position="550"/>
        <end position="579"/>
    </location>
</feature>
<keyword evidence="7" id="KW-0560">Oxidoreductase</keyword>
<dbReference type="InterPro" id="IPR009051">
    <property type="entry name" value="Helical_ferredxn"/>
</dbReference>
<dbReference type="InterPro" id="IPR016171">
    <property type="entry name" value="Vanillyl_alc_oxidase_C-sub2"/>
</dbReference>
<dbReference type="InterPro" id="IPR016166">
    <property type="entry name" value="FAD-bd_PCMH"/>
</dbReference>
<evidence type="ECO:0000256" key="7">
    <source>
        <dbReference type="ARBA" id="ARBA00023002"/>
    </source>
</evidence>
<dbReference type="EC" id="1.1.2.4" evidence="10"/>
<dbReference type="Proteomes" id="UP000198701">
    <property type="component" value="Unassembled WGS sequence"/>
</dbReference>
<evidence type="ECO:0000256" key="9">
    <source>
        <dbReference type="ARBA" id="ARBA00023014"/>
    </source>
</evidence>
<dbReference type="InterPro" id="IPR016169">
    <property type="entry name" value="FAD-bd_PCMH_sub2"/>
</dbReference>
<keyword evidence="14" id="KW-1185">Reference proteome</keyword>
<dbReference type="SUPFAM" id="SSF46548">
    <property type="entry name" value="alpha-helical ferredoxin"/>
    <property type="match status" value="1"/>
</dbReference>
<sequence length="965" mass="102272">MTTTQDLLGTTRPSSAPADTLGDHVLASLRAAVADPTRVKTRALDLHANAHDASHFLLIPRAVVVARDAAEVGRLLQASAAQGIPLTFRSGGTSLSGQAISDGVLVDVRRHFKQIEVLDDGARVRVQPGVIVRALNARLAKYGRKFGPDPASESAATIGGVVANNSSGMACGTVDNAYQTLESVTVVLPSGTVVDTGAADADERLREREPDLYDGLLRLARRTRENPASVATIRQQYSMKNTMGYGVNSLLDYERPADILAHLIVGSEGTLGFVAEAVFRTVPRLPHVTTALLIFPGLEPATAALPALVATGAATLELMDALSLKVGQSMPGTPDIVRDLVVEDHAALLVEYHAESPESLAELLRTGLEVVDGLGLTLPADFTTDAGIRGQLWHLRKGIIPAVGGTRPQGTNALLEDIAVPVPALARTCVELMSLFDKYEYQNGMIFGHAKDGNVHFMLIDDFASPEGTARFSAFTEDLVELVLREGGSLKAEHGTGRVMAPYVRPQFGDELYDVMCQIKLLFDPTGMLNPGVLINPDPEAHLKDLKAVPAVAAEVDRCTECGWCEPVCPSRDLTLTPRQRIVSLRAIEGARQDGNLALVAEMEKDYEYDAVQTCAVDGMCQTACPVNINTGSLVKRLREDAAGPVDKGIWNVAAKNWGAVTSGAGLALRVVKHVPAGVLAGPNKLARKVLGTDAVPLYSAELPGGGPRRKRPAPTSAAQAVYFPACVQTMFGPATDATPGVQLSFEQLCERAGVTLLVPPEIDGLCCGTPWSSKGLVDGQAAMRQKTLAALHAATNDGELTIICDASSCTEGLRQTIESDTSANRLRVVDAVEFAATSILPQLPEYEKIESLALHPTCSSTRMGINGALDTLAAGVAEKVQVPENWGCCGFAGDRGLLQPELTESATRAQAADVVAMGATAFASCNRTCELGMTRATGKDYRHVLELLEEVTRPSPDKATPSSH</sequence>
<dbReference type="InterPro" id="IPR016167">
    <property type="entry name" value="FAD-bd_PCMH_sub1"/>
</dbReference>
<dbReference type="GO" id="GO:0004458">
    <property type="term" value="F:D-lactate dehydrogenase (cytochrome) activity"/>
    <property type="evidence" value="ECO:0007669"/>
    <property type="project" value="UniProtKB-EC"/>
</dbReference>
<dbReference type="GO" id="GO:0008720">
    <property type="term" value="F:D-lactate dehydrogenase (NAD+) activity"/>
    <property type="evidence" value="ECO:0007669"/>
    <property type="project" value="TreeGrafter"/>
</dbReference>
<evidence type="ECO:0000256" key="2">
    <source>
        <dbReference type="ARBA" id="ARBA00008000"/>
    </source>
</evidence>
<dbReference type="PROSITE" id="PS51387">
    <property type="entry name" value="FAD_PCMH"/>
    <property type="match status" value="1"/>
</dbReference>
<evidence type="ECO:0000256" key="6">
    <source>
        <dbReference type="ARBA" id="ARBA00022946"/>
    </source>
</evidence>
<dbReference type="Gene3D" id="3.30.70.2740">
    <property type="match status" value="1"/>
</dbReference>
<dbReference type="Pfam" id="PF01565">
    <property type="entry name" value="FAD_binding_4"/>
    <property type="match status" value="1"/>
</dbReference>
<evidence type="ECO:0000256" key="4">
    <source>
        <dbReference type="ARBA" id="ARBA00022723"/>
    </source>
</evidence>
<dbReference type="STRING" id="386301.SAMN05216282_10174"/>
<evidence type="ECO:0000256" key="1">
    <source>
        <dbReference type="ARBA" id="ARBA00001974"/>
    </source>
</evidence>
<dbReference type="InterPro" id="IPR004113">
    <property type="entry name" value="FAD-bd_oxidored_4_C"/>
</dbReference>
<dbReference type="EMBL" id="FNFU01000001">
    <property type="protein sequence ID" value="SDJ85113.1"/>
    <property type="molecule type" value="Genomic_DNA"/>
</dbReference>
<dbReference type="InterPro" id="IPR017896">
    <property type="entry name" value="4Fe4S_Fe-S-bd"/>
</dbReference>
<keyword evidence="5" id="KW-0274">FAD</keyword>
<keyword evidence="4" id="KW-0479">Metal-binding</keyword>
<dbReference type="InterPro" id="IPR016164">
    <property type="entry name" value="FAD-linked_Oxase-like_C"/>
</dbReference>
<proteinExistence type="inferred from homology"/>
<accession>A0A1G8X3L0</accession>
<dbReference type="Gene3D" id="1.10.1060.10">
    <property type="entry name" value="Alpha-helical ferredoxin"/>
    <property type="match status" value="1"/>
</dbReference>
<protein>
    <recommendedName>
        <fullName evidence="10">D-lactate dehydrogenase (cytochrome)</fullName>
        <ecNumber evidence="10">1.1.2.4</ecNumber>
    </recommendedName>
</protein>
<feature type="domain" description="FAD-binding PCMH-type" evidence="12">
    <location>
        <begin position="56"/>
        <end position="284"/>
    </location>
</feature>
<evidence type="ECO:0000259" key="11">
    <source>
        <dbReference type="PROSITE" id="PS51379"/>
    </source>
</evidence>
<name>A0A1G8X3L0_9MICO</name>
<evidence type="ECO:0000256" key="10">
    <source>
        <dbReference type="ARBA" id="ARBA00038897"/>
    </source>
</evidence>
<dbReference type="GO" id="GO:0046872">
    <property type="term" value="F:metal ion binding"/>
    <property type="evidence" value="ECO:0007669"/>
    <property type="project" value="UniProtKB-KW"/>
</dbReference>
<keyword evidence="3" id="KW-0285">Flavoprotein</keyword>
<dbReference type="InterPro" id="IPR004017">
    <property type="entry name" value="Cys_rich_dom"/>
</dbReference>
<dbReference type="GO" id="GO:0071949">
    <property type="term" value="F:FAD binding"/>
    <property type="evidence" value="ECO:0007669"/>
    <property type="project" value="InterPro"/>
</dbReference>
<dbReference type="Gene3D" id="1.10.45.10">
    <property type="entry name" value="Vanillyl-alcohol Oxidase, Chain A, domain 4"/>
    <property type="match status" value="1"/>
</dbReference>
<dbReference type="Pfam" id="PF13183">
    <property type="entry name" value="Fer4_8"/>
    <property type="match status" value="1"/>
</dbReference>
<dbReference type="PROSITE" id="PS00198">
    <property type="entry name" value="4FE4S_FER_1"/>
    <property type="match status" value="1"/>
</dbReference>
<keyword evidence="6" id="KW-0809">Transit peptide</keyword>
<dbReference type="AlphaFoldDB" id="A0A1G8X3L0"/>